<comment type="cofactor">
    <cofactor evidence="1">
        <name>FAD</name>
        <dbReference type="ChEBI" id="CHEBI:57692"/>
    </cofactor>
</comment>
<dbReference type="InterPro" id="IPR036188">
    <property type="entry name" value="FAD/NAD-bd_sf"/>
</dbReference>
<sequence length="550" mass="58698">MTTADVDVFIVGAGPTGLALAAGLNAAGASFRIVDRQSGPVRESRALGVQPRTLEVLAPFGVTPALVAAGNPATQLRLHMRGDILAFGLFDIGIADTAYPYLLFLSQAETERVLIEHLAADGVLVERGAALTALSREEDLVECTLEVDGASLRVRARYLVGCDGAHSAVRELAGIPFSGARYPQTFLLADLEVDGLEPGVAHAFLTRAGPLLFFPLEGEATWRLIAMRRKGDANGGTDEATLGELRQIVASATSEPLRLRDPVWMTVFHLANRGAEHYRDGRVFLAGDAAHVHSPAGAQGMNTGIQDAVNLAWKLAGVCSGASPESLLDSYAAEREPVGELVRSFTDRAYRVATSDATVVSVMRDIVPRLALPLARAFPAVRALAFRTISELGISYRGSPAVAPWRRPPWRGPVAGDRMPDAPLMRDGMPASLHEVLGMPGFHLLLVGPERRWRAADAAGVIARRPGWVTVHRLTSSASVAPVPPNGTDRRAPGMGEPLSDPGGIVHRRLGVRPGECAQFLVRPDGHLAWRGGGVGLDDAERWLGRWLLP</sequence>
<dbReference type="GO" id="GO:0004497">
    <property type="term" value="F:monooxygenase activity"/>
    <property type="evidence" value="ECO:0007669"/>
    <property type="project" value="UniProtKB-KW"/>
</dbReference>
<comment type="caution">
    <text evidence="7">The sequence shown here is derived from an EMBL/GenBank/DDBJ whole genome shotgun (WGS) entry which is preliminary data.</text>
</comment>
<dbReference type="EMBL" id="JBHSTP010000004">
    <property type="protein sequence ID" value="MFC6357422.1"/>
    <property type="molecule type" value="Genomic_DNA"/>
</dbReference>
<dbReference type="SUPFAM" id="SSF52833">
    <property type="entry name" value="Thioredoxin-like"/>
    <property type="match status" value="1"/>
</dbReference>
<dbReference type="InterPro" id="IPR002938">
    <property type="entry name" value="FAD-bd"/>
</dbReference>
<accession>A0ABW1VJE5</accession>
<dbReference type="Proteomes" id="UP001596306">
    <property type="component" value="Unassembled WGS sequence"/>
</dbReference>
<dbReference type="InterPro" id="IPR036249">
    <property type="entry name" value="Thioredoxin-like_sf"/>
</dbReference>
<evidence type="ECO:0000256" key="2">
    <source>
        <dbReference type="ARBA" id="ARBA00007801"/>
    </source>
</evidence>
<dbReference type="PRINTS" id="PR00420">
    <property type="entry name" value="RNGMNOXGNASE"/>
</dbReference>
<protein>
    <submittedName>
        <fullName evidence="7">FAD-dependent monooxygenase</fullName>
    </submittedName>
</protein>
<dbReference type="Gene3D" id="3.50.50.60">
    <property type="entry name" value="FAD/NAD(P)-binding domain"/>
    <property type="match status" value="1"/>
</dbReference>
<dbReference type="Pfam" id="PF21274">
    <property type="entry name" value="Rng_hyd_C"/>
    <property type="match status" value="1"/>
</dbReference>
<evidence type="ECO:0000256" key="3">
    <source>
        <dbReference type="ARBA" id="ARBA00022630"/>
    </source>
</evidence>
<proteinExistence type="inferred from homology"/>
<keyword evidence="7" id="KW-0503">Monooxygenase</keyword>
<evidence type="ECO:0000313" key="8">
    <source>
        <dbReference type="Proteomes" id="UP001596306"/>
    </source>
</evidence>
<dbReference type="Gene3D" id="3.40.30.120">
    <property type="match status" value="1"/>
</dbReference>
<dbReference type="RefSeq" id="WP_386733222.1">
    <property type="nucleotide sequence ID" value="NZ_JBHSTP010000004.1"/>
</dbReference>
<comment type="similarity">
    <text evidence="2">Belongs to the PheA/TfdB FAD monooxygenase family.</text>
</comment>
<dbReference type="InterPro" id="IPR050641">
    <property type="entry name" value="RIFMO-like"/>
</dbReference>
<dbReference type="PANTHER" id="PTHR43004:SF19">
    <property type="entry name" value="BINDING MONOOXYGENASE, PUTATIVE (JCVI)-RELATED"/>
    <property type="match status" value="1"/>
</dbReference>
<reference evidence="8" key="1">
    <citation type="journal article" date="2019" name="Int. J. Syst. Evol. Microbiol.">
        <title>The Global Catalogue of Microorganisms (GCM) 10K type strain sequencing project: providing services to taxonomists for standard genome sequencing and annotation.</title>
        <authorList>
            <consortium name="The Broad Institute Genomics Platform"/>
            <consortium name="The Broad Institute Genome Sequencing Center for Infectious Disease"/>
            <person name="Wu L."/>
            <person name="Ma J."/>
        </authorList>
    </citation>
    <scope>NUCLEOTIDE SEQUENCE [LARGE SCALE GENOMIC DNA]</scope>
    <source>
        <strain evidence="8">CCUG 43304</strain>
    </source>
</reference>
<dbReference type="Pfam" id="PF01494">
    <property type="entry name" value="FAD_binding_3"/>
    <property type="match status" value="1"/>
</dbReference>
<evidence type="ECO:0000256" key="4">
    <source>
        <dbReference type="ARBA" id="ARBA00022827"/>
    </source>
</evidence>
<name>A0ABW1VJE5_9MICO</name>
<evidence type="ECO:0000256" key="1">
    <source>
        <dbReference type="ARBA" id="ARBA00001974"/>
    </source>
</evidence>
<dbReference type="Gene3D" id="3.30.70.2450">
    <property type="match status" value="1"/>
</dbReference>
<organism evidence="7 8">
    <name type="scientific">Luethyella okanaganae</name>
    <dbReference type="NCBI Taxonomy" id="69372"/>
    <lineage>
        <taxon>Bacteria</taxon>
        <taxon>Bacillati</taxon>
        <taxon>Actinomycetota</taxon>
        <taxon>Actinomycetes</taxon>
        <taxon>Micrococcales</taxon>
        <taxon>Microbacteriaceae</taxon>
        <taxon>Luethyella</taxon>
    </lineage>
</organism>
<gene>
    <name evidence="7" type="ORF">ACFQB0_15030</name>
</gene>
<dbReference type="SUPFAM" id="SSF51905">
    <property type="entry name" value="FAD/NAD(P)-binding domain"/>
    <property type="match status" value="1"/>
</dbReference>
<keyword evidence="7" id="KW-0560">Oxidoreductase</keyword>
<dbReference type="PANTHER" id="PTHR43004">
    <property type="entry name" value="TRK SYSTEM POTASSIUM UPTAKE PROTEIN"/>
    <property type="match status" value="1"/>
</dbReference>
<keyword evidence="4" id="KW-0274">FAD</keyword>
<keyword evidence="8" id="KW-1185">Reference proteome</keyword>
<evidence type="ECO:0000313" key="7">
    <source>
        <dbReference type="EMBL" id="MFC6357422.1"/>
    </source>
</evidence>
<evidence type="ECO:0000256" key="5">
    <source>
        <dbReference type="SAM" id="MobiDB-lite"/>
    </source>
</evidence>
<keyword evidence="3" id="KW-0285">Flavoprotein</keyword>
<feature type="region of interest" description="Disordered" evidence="5">
    <location>
        <begin position="479"/>
        <end position="501"/>
    </location>
</feature>
<feature type="domain" description="FAD-binding" evidence="6">
    <location>
        <begin position="5"/>
        <end position="343"/>
    </location>
</feature>
<evidence type="ECO:0000259" key="6">
    <source>
        <dbReference type="Pfam" id="PF01494"/>
    </source>
</evidence>